<dbReference type="OrthoDB" id="8215557at2"/>
<dbReference type="Proteomes" id="UP000199202">
    <property type="component" value="Unassembled WGS sequence"/>
</dbReference>
<protein>
    <submittedName>
        <fullName evidence="2">Lysophospholipase L1</fullName>
    </submittedName>
</protein>
<dbReference type="PANTHER" id="PTHR30383">
    <property type="entry name" value="THIOESTERASE 1/PROTEASE 1/LYSOPHOSPHOLIPASE L1"/>
    <property type="match status" value="1"/>
</dbReference>
<reference evidence="2 3" key="1">
    <citation type="submission" date="2016-10" db="EMBL/GenBank/DDBJ databases">
        <authorList>
            <person name="de Groot N.N."/>
        </authorList>
    </citation>
    <scope>NUCLEOTIDE SEQUENCE [LARGE SCALE GENOMIC DNA]</scope>
    <source>
        <strain evidence="2 3">CGMCC 4.6533</strain>
    </source>
</reference>
<feature type="domain" description="SGNH hydrolase-type esterase" evidence="1">
    <location>
        <begin position="47"/>
        <end position="213"/>
    </location>
</feature>
<dbReference type="PANTHER" id="PTHR30383:SF5">
    <property type="entry name" value="SGNH HYDROLASE-TYPE ESTERASE DOMAIN-CONTAINING PROTEIN"/>
    <property type="match status" value="1"/>
</dbReference>
<dbReference type="GO" id="GO:0004622">
    <property type="term" value="F:phosphatidylcholine lysophospholipase activity"/>
    <property type="evidence" value="ECO:0007669"/>
    <property type="project" value="TreeGrafter"/>
</dbReference>
<dbReference type="STRING" id="633440.SAMN05421869_10628"/>
<dbReference type="Pfam" id="PF13472">
    <property type="entry name" value="Lipase_GDSL_2"/>
    <property type="match status" value="1"/>
</dbReference>
<dbReference type="AlphaFoldDB" id="A0A1G8L8N8"/>
<accession>A0A1G8L8N8</accession>
<name>A0A1G8L8N8_9ACTN</name>
<dbReference type="SUPFAM" id="SSF52266">
    <property type="entry name" value="SGNH hydrolase"/>
    <property type="match status" value="1"/>
</dbReference>
<proteinExistence type="predicted"/>
<dbReference type="CDD" id="cd00229">
    <property type="entry name" value="SGNH_hydrolase"/>
    <property type="match status" value="1"/>
</dbReference>
<evidence type="ECO:0000313" key="2">
    <source>
        <dbReference type="EMBL" id="SDI52048.1"/>
    </source>
</evidence>
<dbReference type="InterPro" id="IPR051532">
    <property type="entry name" value="Ester_Hydrolysis_Enzymes"/>
</dbReference>
<dbReference type="InterPro" id="IPR036514">
    <property type="entry name" value="SGNH_hydro_sf"/>
</dbReference>
<organism evidence="2 3">
    <name type="scientific">Nonomuraea jiangxiensis</name>
    <dbReference type="NCBI Taxonomy" id="633440"/>
    <lineage>
        <taxon>Bacteria</taxon>
        <taxon>Bacillati</taxon>
        <taxon>Actinomycetota</taxon>
        <taxon>Actinomycetes</taxon>
        <taxon>Streptosporangiales</taxon>
        <taxon>Streptosporangiaceae</taxon>
        <taxon>Nonomuraea</taxon>
    </lineage>
</organism>
<evidence type="ECO:0000259" key="1">
    <source>
        <dbReference type="Pfam" id="PF13472"/>
    </source>
</evidence>
<gene>
    <name evidence="2" type="ORF">SAMN05421869_10628</name>
</gene>
<sequence length="224" mass="24097">MRGLTHRSGIAPVIALMAISGCGGTIAANVPSRPAGTLAARAPVMMFVGDSFTVGSGPVPEWETYASQAARRLGWQPVIAGAGGTGFVNEGRVGRTFRESFEVELAWRPPPDLLVISGGHNDRRWSAERVRHAAEGLLDRVRGHWPDTRIVVVGPIWLDDAPRKAYEVRDAVARAAVRAGVAFLDPMDRRWVTGKRSAVVLPDGVHPTRAGHEHLAAWLAPKLA</sequence>
<evidence type="ECO:0000313" key="3">
    <source>
        <dbReference type="Proteomes" id="UP000199202"/>
    </source>
</evidence>
<dbReference type="InterPro" id="IPR013830">
    <property type="entry name" value="SGNH_hydro"/>
</dbReference>
<dbReference type="Gene3D" id="3.40.50.1110">
    <property type="entry name" value="SGNH hydrolase"/>
    <property type="match status" value="1"/>
</dbReference>
<dbReference type="EMBL" id="FNDJ01000006">
    <property type="protein sequence ID" value="SDI52048.1"/>
    <property type="molecule type" value="Genomic_DNA"/>
</dbReference>
<keyword evidence="3" id="KW-1185">Reference proteome</keyword>
<dbReference type="PROSITE" id="PS51257">
    <property type="entry name" value="PROKAR_LIPOPROTEIN"/>
    <property type="match status" value="1"/>
</dbReference>